<sequence>KHLQTVITKLLCMDLDFVQLRSEEYSKNSRIPTSTFGTPLEHASRRDIKINTLFYNIHMGLAEDPIGRGLEDLKCGIIQTPLETHLTLKDDSLCLIC</sequence>
<dbReference type="AlphaFoldDB" id="A0AAV0AUZ9"/>
<organism evidence="6 7">
    <name type="scientific">Phakopsora pachyrhizi</name>
    <name type="common">Asian soybean rust disease fungus</name>
    <dbReference type="NCBI Taxonomy" id="170000"/>
    <lineage>
        <taxon>Eukaryota</taxon>
        <taxon>Fungi</taxon>
        <taxon>Dikarya</taxon>
        <taxon>Basidiomycota</taxon>
        <taxon>Pucciniomycotina</taxon>
        <taxon>Pucciniomycetes</taxon>
        <taxon>Pucciniales</taxon>
        <taxon>Phakopsoraceae</taxon>
        <taxon>Phakopsora</taxon>
    </lineage>
</organism>
<keyword evidence="2 4" id="KW-0808">Transferase</keyword>
<dbReference type="InterPro" id="IPR043519">
    <property type="entry name" value="NT_sf"/>
</dbReference>
<evidence type="ECO:0000256" key="3">
    <source>
        <dbReference type="ARBA" id="ARBA00022884"/>
    </source>
</evidence>
<comment type="similarity">
    <text evidence="1 4">Belongs to the tRNA nucleotidyltransferase/poly(A) polymerase family.</text>
</comment>
<dbReference type="EMBL" id="CALTRL010001472">
    <property type="protein sequence ID" value="CAH7672656.1"/>
    <property type="molecule type" value="Genomic_DNA"/>
</dbReference>
<dbReference type="Gene3D" id="3.30.460.10">
    <property type="entry name" value="Beta Polymerase, domain 2"/>
    <property type="match status" value="1"/>
</dbReference>
<dbReference type="InterPro" id="IPR002646">
    <property type="entry name" value="PolA_pol_head_dom"/>
</dbReference>
<evidence type="ECO:0000256" key="4">
    <source>
        <dbReference type="RuleBase" id="RU003953"/>
    </source>
</evidence>
<dbReference type="GO" id="GO:0001680">
    <property type="term" value="P:tRNA 3'-terminal CCA addition"/>
    <property type="evidence" value="ECO:0007669"/>
    <property type="project" value="TreeGrafter"/>
</dbReference>
<accession>A0AAV0AUZ9</accession>
<feature type="domain" description="Poly A polymerase head" evidence="5">
    <location>
        <begin position="8"/>
        <end position="78"/>
    </location>
</feature>
<keyword evidence="7" id="KW-1185">Reference proteome</keyword>
<evidence type="ECO:0000256" key="2">
    <source>
        <dbReference type="ARBA" id="ARBA00022679"/>
    </source>
</evidence>
<dbReference type="Pfam" id="PF01743">
    <property type="entry name" value="PolyA_pol"/>
    <property type="match status" value="1"/>
</dbReference>
<evidence type="ECO:0000256" key="1">
    <source>
        <dbReference type="ARBA" id="ARBA00007265"/>
    </source>
</evidence>
<evidence type="ECO:0000313" key="7">
    <source>
        <dbReference type="Proteomes" id="UP001153365"/>
    </source>
</evidence>
<evidence type="ECO:0000313" key="6">
    <source>
        <dbReference type="EMBL" id="CAH7672656.1"/>
    </source>
</evidence>
<dbReference type="GO" id="GO:0052929">
    <property type="term" value="F:ATP:3'-cytidine-cytidine-tRNA adenylyltransferase activity"/>
    <property type="evidence" value="ECO:0007669"/>
    <property type="project" value="TreeGrafter"/>
</dbReference>
<comment type="caution">
    <text evidence="6">The sequence shown here is derived from an EMBL/GenBank/DDBJ whole genome shotgun (WGS) entry which is preliminary data.</text>
</comment>
<reference evidence="6" key="1">
    <citation type="submission" date="2022-06" db="EMBL/GenBank/DDBJ databases">
        <authorList>
            <consortium name="SYNGENTA / RWTH Aachen University"/>
        </authorList>
    </citation>
    <scope>NUCLEOTIDE SEQUENCE</scope>
</reference>
<evidence type="ECO:0000259" key="5">
    <source>
        <dbReference type="Pfam" id="PF01743"/>
    </source>
</evidence>
<proteinExistence type="inferred from homology"/>
<feature type="non-terminal residue" evidence="6">
    <location>
        <position position="1"/>
    </location>
</feature>
<keyword evidence="3 4" id="KW-0694">RNA-binding</keyword>
<dbReference type="Proteomes" id="UP001153365">
    <property type="component" value="Unassembled WGS sequence"/>
</dbReference>
<dbReference type="GO" id="GO:0003723">
    <property type="term" value="F:RNA binding"/>
    <property type="evidence" value="ECO:0007669"/>
    <property type="project" value="UniProtKB-KW"/>
</dbReference>
<dbReference type="PANTHER" id="PTHR13734:SF5">
    <property type="entry name" value="CCA TRNA NUCLEOTIDYLTRANSFERASE, MITOCHONDRIAL"/>
    <property type="match status" value="1"/>
</dbReference>
<gene>
    <name evidence="6" type="ORF">PPACK8108_LOCUS7473</name>
</gene>
<dbReference type="PANTHER" id="PTHR13734">
    <property type="entry name" value="TRNA-NUCLEOTIDYLTRANSFERASE"/>
    <property type="match status" value="1"/>
</dbReference>
<protein>
    <recommendedName>
        <fullName evidence="5">Poly A polymerase head domain-containing protein</fullName>
    </recommendedName>
</protein>
<dbReference type="SUPFAM" id="SSF81301">
    <property type="entry name" value="Nucleotidyltransferase"/>
    <property type="match status" value="1"/>
</dbReference>
<name>A0AAV0AUZ9_PHAPC</name>
<dbReference type="GO" id="GO:0052927">
    <property type="term" value="F:CC tRNA cytidylyltransferase activity"/>
    <property type="evidence" value="ECO:0007669"/>
    <property type="project" value="TreeGrafter"/>
</dbReference>